<evidence type="ECO:0000313" key="1">
    <source>
        <dbReference type="EMBL" id="MFC4346595.1"/>
    </source>
</evidence>
<comment type="caution">
    <text evidence="1">The sequence shown here is derived from an EMBL/GenBank/DDBJ whole genome shotgun (WGS) entry which is preliminary data.</text>
</comment>
<name>A0ABV8U669_9PROT</name>
<dbReference type="RefSeq" id="WP_156431963.1">
    <property type="nucleotide sequence ID" value="NZ_JBHSCR010000001.1"/>
</dbReference>
<evidence type="ECO:0000313" key="2">
    <source>
        <dbReference type="Proteomes" id="UP001595776"/>
    </source>
</evidence>
<dbReference type="EMBL" id="JBHSCR010000001">
    <property type="protein sequence ID" value="MFC4346595.1"/>
    <property type="molecule type" value="Genomic_DNA"/>
</dbReference>
<gene>
    <name evidence="1" type="ORF">ACFO5Q_01885</name>
</gene>
<dbReference type="Pfam" id="PF07372">
    <property type="entry name" value="DUF1491"/>
    <property type="match status" value="1"/>
</dbReference>
<reference evidence="2" key="1">
    <citation type="journal article" date="2019" name="Int. J. Syst. Evol. Microbiol.">
        <title>The Global Catalogue of Microorganisms (GCM) 10K type strain sequencing project: providing services to taxonomists for standard genome sequencing and annotation.</title>
        <authorList>
            <consortium name="The Broad Institute Genomics Platform"/>
            <consortium name="The Broad Institute Genome Sequencing Center for Infectious Disease"/>
            <person name="Wu L."/>
            <person name="Ma J."/>
        </authorList>
    </citation>
    <scope>NUCLEOTIDE SEQUENCE [LARGE SCALE GENOMIC DNA]</scope>
    <source>
        <strain evidence="2">CGMCC 1.15304</strain>
    </source>
</reference>
<protein>
    <submittedName>
        <fullName evidence="1">DUF1491 family protein</fullName>
    </submittedName>
</protein>
<accession>A0ABV8U669</accession>
<sequence>MTARLSTKFWIDAHLRTCFGADMPSFVVAKGDAERGGVILKVNRFKDGVLLFEQSLDFDGNRIWRRLGAAEGQDEQAADALIAKKRGFDPDLWVIEIEDSTSKYVPDAPISEF</sequence>
<dbReference type="InterPro" id="IPR009964">
    <property type="entry name" value="DUF1491"/>
</dbReference>
<keyword evidence="2" id="KW-1185">Reference proteome</keyword>
<organism evidence="1 2">
    <name type="scientific">Kordiimonas lipolytica</name>
    <dbReference type="NCBI Taxonomy" id="1662421"/>
    <lineage>
        <taxon>Bacteria</taxon>
        <taxon>Pseudomonadati</taxon>
        <taxon>Pseudomonadota</taxon>
        <taxon>Alphaproteobacteria</taxon>
        <taxon>Kordiimonadales</taxon>
        <taxon>Kordiimonadaceae</taxon>
        <taxon>Kordiimonas</taxon>
    </lineage>
</organism>
<dbReference type="Gene3D" id="3.40.1530.20">
    <property type="entry name" value="Protein of unknown function (DUF1491)"/>
    <property type="match status" value="1"/>
</dbReference>
<proteinExistence type="predicted"/>
<dbReference type="Proteomes" id="UP001595776">
    <property type="component" value="Unassembled WGS sequence"/>
</dbReference>